<name>A0A3A5M534_9MICC</name>
<feature type="transmembrane region" description="Helical" evidence="1">
    <location>
        <begin position="21"/>
        <end position="42"/>
    </location>
</feature>
<comment type="caution">
    <text evidence="2">The sequence shown here is derived from an EMBL/GenBank/DDBJ whole genome shotgun (WGS) entry which is preliminary data.</text>
</comment>
<gene>
    <name evidence="2" type="ORF">D6T63_05615</name>
</gene>
<feature type="transmembrane region" description="Helical" evidence="1">
    <location>
        <begin position="348"/>
        <end position="365"/>
    </location>
</feature>
<evidence type="ECO:0000313" key="3">
    <source>
        <dbReference type="Proteomes" id="UP000272560"/>
    </source>
</evidence>
<sequence length="517" mass="55637">MRLSHRQRLMEEQDKRGGWRASSTPLAIFATLFALIAMWAFATPLMASPDETAHAIKAAAVVRGQPLGDQGEGQGAQSSVLVPGYIAQLPEKTCFRFQPTITADCANGVGEASAEPTIATTSAGNYNPMYYYVAGLPTLLMDGDAVVYAMRLLSAALCATFLTLTFWAAARLASARWVVVSGVVALTPMVLFLSASINPNALEIVTTAALFTNLAAGIERRERPGAPYGMHLLAAAVSGAVLANTRALSLVWLVAAILGVVLIYRRRAVMTILRTPAGLVCSAILLSASAASLAWLFYADSLDSLTGNGSAVTPEQAFLTMIERAFSLTREYIGVLGWMDTVLPDGVYFFWHFCLAAVLFAGVALTKGWARVGMLGLLASIVLLPALLQAQVITELGYIWQGRYVLALVVLALLYGGVAVEKTPFPSGKRSAAVASWVLTVLVLTHVYAFIFTLRRYTVGLDGTVNWTEMFSAEWQPVLSWQLLTLLYAAVLAYAASRLRRYLVHEPRVGSRSVPMA</sequence>
<feature type="transmembrane region" description="Helical" evidence="1">
    <location>
        <begin position="145"/>
        <end position="170"/>
    </location>
</feature>
<dbReference type="EMBL" id="QZVT01000002">
    <property type="protein sequence ID" value="RJT82199.1"/>
    <property type="molecule type" value="Genomic_DNA"/>
</dbReference>
<evidence type="ECO:0000256" key="1">
    <source>
        <dbReference type="SAM" id="Phobius"/>
    </source>
</evidence>
<keyword evidence="1" id="KW-0812">Transmembrane</keyword>
<reference evidence="2 3" key="1">
    <citation type="submission" date="2018-09" db="EMBL/GenBank/DDBJ databases">
        <title>Novel species of Arthrobacter.</title>
        <authorList>
            <person name="Liu Q."/>
            <person name="Xin Y.-H."/>
        </authorList>
    </citation>
    <scope>NUCLEOTIDE SEQUENCE [LARGE SCALE GENOMIC DNA]</scope>
    <source>
        <strain evidence="2 3">Hz2</strain>
    </source>
</reference>
<dbReference type="InterPro" id="IPR018674">
    <property type="entry name" value="DUF2142_membrane"/>
</dbReference>
<dbReference type="Pfam" id="PF09913">
    <property type="entry name" value="DUF2142"/>
    <property type="match status" value="1"/>
</dbReference>
<protein>
    <submittedName>
        <fullName evidence="2">DUF2142 domain-containing protein</fullName>
    </submittedName>
</protein>
<feature type="transmembrane region" description="Helical" evidence="1">
    <location>
        <begin position="372"/>
        <end position="392"/>
    </location>
</feature>
<dbReference type="Proteomes" id="UP000272560">
    <property type="component" value="Unassembled WGS sequence"/>
</dbReference>
<keyword evidence="3" id="KW-1185">Reference proteome</keyword>
<proteinExistence type="predicted"/>
<feature type="transmembrane region" description="Helical" evidence="1">
    <location>
        <begin position="478"/>
        <end position="496"/>
    </location>
</feature>
<feature type="transmembrane region" description="Helical" evidence="1">
    <location>
        <begin position="398"/>
        <end position="420"/>
    </location>
</feature>
<keyword evidence="1" id="KW-0472">Membrane</keyword>
<feature type="transmembrane region" description="Helical" evidence="1">
    <location>
        <begin position="277"/>
        <end position="298"/>
    </location>
</feature>
<accession>A0A3A5M534</accession>
<feature type="transmembrane region" description="Helical" evidence="1">
    <location>
        <begin position="177"/>
        <end position="195"/>
    </location>
</feature>
<feature type="transmembrane region" description="Helical" evidence="1">
    <location>
        <begin position="432"/>
        <end position="458"/>
    </location>
</feature>
<organism evidence="2 3">
    <name type="scientific">Arthrobacter cheniae</name>
    <dbReference type="NCBI Taxonomy" id="1258888"/>
    <lineage>
        <taxon>Bacteria</taxon>
        <taxon>Bacillati</taxon>
        <taxon>Actinomycetota</taxon>
        <taxon>Actinomycetes</taxon>
        <taxon>Micrococcales</taxon>
        <taxon>Micrococcaceae</taxon>
        <taxon>Arthrobacter</taxon>
    </lineage>
</organism>
<dbReference type="AlphaFoldDB" id="A0A3A5M534"/>
<evidence type="ECO:0000313" key="2">
    <source>
        <dbReference type="EMBL" id="RJT82199.1"/>
    </source>
</evidence>
<keyword evidence="1" id="KW-1133">Transmembrane helix</keyword>
<feature type="transmembrane region" description="Helical" evidence="1">
    <location>
        <begin position="249"/>
        <end position="265"/>
    </location>
</feature>